<evidence type="ECO:0000313" key="3">
    <source>
        <dbReference type="Proteomes" id="UP001150924"/>
    </source>
</evidence>
<name>A0A9X3EHI6_9BACT</name>
<dbReference type="Proteomes" id="UP001150924">
    <property type="component" value="Unassembled WGS sequence"/>
</dbReference>
<dbReference type="SUPFAM" id="SSF51905">
    <property type="entry name" value="FAD/NAD(P)-binding domain"/>
    <property type="match status" value="1"/>
</dbReference>
<comment type="caution">
    <text evidence="2">The sequence shown here is derived from an EMBL/GenBank/DDBJ whole genome shotgun (WGS) entry which is preliminary data.</text>
</comment>
<dbReference type="EMBL" id="JAPNKE010000002">
    <property type="protein sequence ID" value="MCY1004193.1"/>
    <property type="molecule type" value="Genomic_DNA"/>
</dbReference>
<gene>
    <name evidence="2" type="ORF">OV079_01140</name>
</gene>
<dbReference type="InterPro" id="IPR036188">
    <property type="entry name" value="FAD/NAD-bd_sf"/>
</dbReference>
<dbReference type="InterPro" id="IPR050407">
    <property type="entry name" value="Geranylgeranyl_reductase"/>
</dbReference>
<evidence type="ECO:0000259" key="1">
    <source>
        <dbReference type="Pfam" id="PF01494"/>
    </source>
</evidence>
<reference evidence="2" key="1">
    <citation type="submission" date="2022-11" db="EMBL/GenBank/DDBJ databases">
        <title>Minimal conservation of predation-associated metabolite biosynthetic gene clusters underscores biosynthetic potential of Myxococcota including descriptions for ten novel species: Archangium lansinium sp. nov., Myxococcus landrumus sp. nov., Nannocystis bai.</title>
        <authorList>
            <person name="Ahearne A."/>
            <person name="Stevens C."/>
            <person name="Phillips K."/>
        </authorList>
    </citation>
    <scope>NUCLEOTIDE SEQUENCE</scope>
    <source>
        <strain evidence="2">Na p29</strain>
    </source>
</reference>
<dbReference type="PANTHER" id="PTHR42685:SF22">
    <property type="entry name" value="CONDITIONED MEDIUM FACTOR RECEPTOR 1"/>
    <property type="match status" value="1"/>
</dbReference>
<accession>A0A9X3EHI6</accession>
<organism evidence="2 3">
    <name type="scientific">Nannocystis pusilla</name>
    <dbReference type="NCBI Taxonomy" id="889268"/>
    <lineage>
        <taxon>Bacteria</taxon>
        <taxon>Pseudomonadati</taxon>
        <taxon>Myxococcota</taxon>
        <taxon>Polyangia</taxon>
        <taxon>Nannocystales</taxon>
        <taxon>Nannocystaceae</taxon>
        <taxon>Nannocystis</taxon>
    </lineage>
</organism>
<dbReference type="PRINTS" id="PR00420">
    <property type="entry name" value="RNGMNOXGNASE"/>
</dbReference>
<dbReference type="GO" id="GO:0071949">
    <property type="term" value="F:FAD binding"/>
    <property type="evidence" value="ECO:0007669"/>
    <property type="project" value="InterPro"/>
</dbReference>
<dbReference type="Pfam" id="PF01494">
    <property type="entry name" value="FAD_binding_3"/>
    <property type="match status" value="2"/>
</dbReference>
<dbReference type="PANTHER" id="PTHR42685">
    <property type="entry name" value="GERANYLGERANYL DIPHOSPHATE REDUCTASE"/>
    <property type="match status" value="1"/>
</dbReference>
<dbReference type="RefSeq" id="WP_267765730.1">
    <property type="nucleotide sequence ID" value="NZ_JAPNKE010000002.1"/>
</dbReference>
<dbReference type="Gene3D" id="3.50.50.60">
    <property type="entry name" value="FAD/NAD(P)-binding domain"/>
    <property type="match status" value="1"/>
</dbReference>
<evidence type="ECO:0000313" key="2">
    <source>
        <dbReference type="EMBL" id="MCY1004193.1"/>
    </source>
</evidence>
<protein>
    <submittedName>
        <fullName evidence="2">NAD(P)/FAD-dependent oxidoreductase</fullName>
    </submittedName>
</protein>
<feature type="domain" description="FAD-binding" evidence="1">
    <location>
        <begin position="5"/>
        <end position="152"/>
    </location>
</feature>
<feature type="domain" description="FAD-binding" evidence="1">
    <location>
        <begin position="236"/>
        <end position="307"/>
    </location>
</feature>
<dbReference type="AlphaFoldDB" id="A0A9X3EHI6"/>
<keyword evidence="3" id="KW-1185">Reference proteome</keyword>
<dbReference type="InterPro" id="IPR002938">
    <property type="entry name" value="FAD-bd"/>
</dbReference>
<proteinExistence type="predicted"/>
<sequence>MRDRYDAIIVGAGPSGTTCARELAARGASVLLIDKKSPGWHKPCGGGIPEVLFEPYGVPTELGFSAPQVRVFDAAQRRLTIPLRYRTVYRDRFDEHLAAAARAAGAEGMFDTTLLDVARDEGGFTVRTSNGSARSTYLVGADGCMSMVRRKLFPEQLPESMCAIAVEHWYRAPHGVTSLDFFVEPDILGTGYAYVFPKDPGLLVIGVAGLGLDRPRAVLEQLLTRPRYRALVGDTPVDAVHGARIPYRHLSRLRDGRLLLVGDAAGLNTPIIFAGIPIALHSGRLAGEAIGAVLRAGDDAALERYSLANLRSASLGFQLCHAFYDALLERRRPPSFAALARPLWRRPQLLPSAFVIHRALCRLVDRLDVAKMAGVFAGAEAGGGPLS</sequence>